<sequence>MNVSGTRTERSSASWTVSVWIPAVLGFVGSVAVMAGSLSVGWLASVSPINRWGWLIPWRTTESGVITGTVVLTLGCWLMFWGWLRLGQVLRPFGPGTLRIVTLTTTAWIVPLLACLPIFSRDIFAYIGQGRLMIADRDPYEDGISTLSNWFQLGADTTWAQTETPYGPVFLWIEQFVMAVAGPDDPDLAIFLFRLVAVAGVVLIMIYVPKLAALLGTNAARAQWITVANPLFLISFVASGHNDALMVGLAVAGVWYAATNRGLLGVLLVTASLGIKPITMVLLPFIGLLWAGRGASWARRFGYWFLTAGIAGAIMVVVGLLNEFGFGWLTVMLGTGTGSVPWSPVGILAEGTKVILGSLGFEDNWVLDAFKTAGRLLSILIVVWLMFRGRHEHLMQRLTWAFTALVVLTPIIQPWYLLWLLPFFAVLGIRSDWQLKWVVFTVAFFVAFGAADQLFVWQFLGIGEQLAHLATFLSWACMLWILLLDPWTSSILKEEWHVRAALRRTVARLRGRGAADDADASEDSLGMTPGMEPGSQAGVASTGKPDRAAGRTGDERADQGTTPS</sequence>
<evidence type="ECO:0000256" key="6">
    <source>
        <dbReference type="ARBA" id="ARBA00023136"/>
    </source>
</evidence>
<feature type="transmembrane region" description="Helical" evidence="9">
    <location>
        <begin position="64"/>
        <end position="84"/>
    </location>
</feature>
<evidence type="ECO:0000313" key="10">
    <source>
        <dbReference type="EMBL" id="GGO39491.1"/>
    </source>
</evidence>
<feature type="transmembrane region" description="Helical" evidence="9">
    <location>
        <begin position="399"/>
        <end position="425"/>
    </location>
</feature>
<dbReference type="InterPro" id="IPR049829">
    <property type="entry name" value="MptA/B-like"/>
</dbReference>
<accession>A0ABQ2LLH9</accession>
<evidence type="ECO:0000256" key="8">
    <source>
        <dbReference type="SAM" id="MobiDB-lite"/>
    </source>
</evidence>
<keyword evidence="2" id="KW-0328">Glycosyltransferase</keyword>
<comment type="similarity">
    <text evidence="7">Belongs to the MptA/B family.</text>
</comment>
<feature type="transmembrane region" description="Helical" evidence="9">
    <location>
        <begin position="188"/>
        <end position="209"/>
    </location>
</feature>
<feature type="region of interest" description="Disordered" evidence="8">
    <location>
        <begin position="514"/>
        <end position="564"/>
    </location>
</feature>
<feature type="compositionally biased region" description="Basic and acidic residues" evidence="8">
    <location>
        <begin position="544"/>
        <end position="558"/>
    </location>
</feature>
<name>A0ABQ2LLH9_9MICC</name>
<organism evidence="10 11">
    <name type="scientific">Citricoccus zhacaiensis</name>
    <dbReference type="NCBI Taxonomy" id="489142"/>
    <lineage>
        <taxon>Bacteria</taxon>
        <taxon>Bacillati</taxon>
        <taxon>Actinomycetota</taxon>
        <taxon>Actinomycetes</taxon>
        <taxon>Micrococcales</taxon>
        <taxon>Micrococcaceae</taxon>
        <taxon>Citricoccus</taxon>
    </lineage>
</organism>
<dbReference type="EMBL" id="BMLQ01000001">
    <property type="protein sequence ID" value="GGO39491.1"/>
    <property type="molecule type" value="Genomic_DNA"/>
</dbReference>
<feature type="transmembrane region" description="Helical" evidence="9">
    <location>
        <begin position="437"/>
        <end position="460"/>
    </location>
</feature>
<feature type="transmembrane region" description="Helical" evidence="9">
    <location>
        <begin position="20"/>
        <end position="44"/>
    </location>
</feature>
<dbReference type="Proteomes" id="UP000642509">
    <property type="component" value="Unassembled WGS sequence"/>
</dbReference>
<protein>
    <recommendedName>
        <fullName evidence="12">DUF2029 domain-containing protein</fullName>
    </recommendedName>
</protein>
<comment type="subcellular location">
    <subcellularLocation>
        <location evidence="1">Membrane</location>
        <topology evidence="1">Multi-pass membrane protein</topology>
    </subcellularLocation>
</comment>
<keyword evidence="3" id="KW-0808">Transferase</keyword>
<dbReference type="Pfam" id="PF26314">
    <property type="entry name" value="MptA_B_family"/>
    <property type="match status" value="1"/>
</dbReference>
<keyword evidence="5 9" id="KW-1133">Transmembrane helix</keyword>
<feature type="transmembrane region" description="Helical" evidence="9">
    <location>
        <begin position="96"/>
        <end position="119"/>
    </location>
</feature>
<feature type="transmembrane region" description="Helical" evidence="9">
    <location>
        <begin position="369"/>
        <end position="387"/>
    </location>
</feature>
<keyword evidence="4 9" id="KW-0812">Transmembrane</keyword>
<reference evidence="11" key="1">
    <citation type="journal article" date="2019" name="Int. J. Syst. Evol. Microbiol.">
        <title>The Global Catalogue of Microorganisms (GCM) 10K type strain sequencing project: providing services to taxonomists for standard genome sequencing and annotation.</title>
        <authorList>
            <consortium name="The Broad Institute Genomics Platform"/>
            <consortium name="The Broad Institute Genome Sequencing Center for Infectious Disease"/>
            <person name="Wu L."/>
            <person name="Ma J."/>
        </authorList>
    </citation>
    <scope>NUCLEOTIDE SEQUENCE [LARGE SCALE GENOMIC DNA]</scope>
    <source>
        <strain evidence="11">CGMCC 1.7064</strain>
    </source>
</reference>
<feature type="transmembrane region" description="Helical" evidence="9">
    <location>
        <begin position="301"/>
        <end position="321"/>
    </location>
</feature>
<feature type="transmembrane region" description="Helical" evidence="9">
    <location>
        <begin position="466"/>
        <end position="484"/>
    </location>
</feature>
<evidence type="ECO:0000256" key="4">
    <source>
        <dbReference type="ARBA" id="ARBA00022692"/>
    </source>
</evidence>
<evidence type="ECO:0000256" key="5">
    <source>
        <dbReference type="ARBA" id="ARBA00022989"/>
    </source>
</evidence>
<evidence type="ECO:0000313" key="11">
    <source>
        <dbReference type="Proteomes" id="UP000642509"/>
    </source>
</evidence>
<proteinExistence type="inferred from homology"/>
<dbReference type="NCBIfam" id="NF038066">
    <property type="entry name" value="MptB"/>
    <property type="match status" value="1"/>
</dbReference>
<keyword evidence="6 9" id="KW-0472">Membrane</keyword>
<comment type="caution">
    <text evidence="10">The sequence shown here is derived from an EMBL/GenBank/DDBJ whole genome shotgun (WGS) entry which is preliminary data.</text>
</comment>
<gene>
    <name evidence="10" type="ORF">GCM10010977_00250</name>
</gene>
<evidence type="ECO:0000256" key="9">
    <source>
        <dbReference type="SAM" id="Phobius"/>
    </source>
</evidence>
<evidence type="ECO:0000256" key="1">
    <source>
        <dbReference type="ARBA" id="ARBA00004141"/>
    </source>
</evidence>
<keyword evidence="11" id="KW-1185">Reference proteome</keyword>
<evidence type="ECO:0000256" key="3">
    <source>
        <dbReference type="ARBA" id="ARBA00022679"/>
    </source>
</evidence>
<feature type="transmembrane region" description="Helical" evidence="9">
    <location>
        <begin position="230"/>
        <end position="257"/>
    </location>
</feature>
<feature type="transmembrane region" description="Helical" evidence="9">
    <location>
        <begin position="263"/>
        <end position="289"/>
    </location>
</feature>
<evidence type="ECO:0000256" key="7">
    <source>
        <dbReference type="ARBA" id="ARBA00043987"/>
    </source>
</evidence>
<evidence type="ECO:0000256" key="2">
    <source>
        <dbReference type="ARBA" id="ARBA00022676"/>
    </source>
</evidence>
<evidence type="ECO:0008006" key="12">
    <source>
        <dbReference type="Google" id="ProtNLM"/>
    </source>
</evidence>
<dbReference type="RefSeq" id="WP_188803051.1">
    <property type="nucleotide sequence ID" value="NZ_BAAAOU010000003.1"/>
</dbReference>